<protein>
    <recommendedName>
        <fullName evidence="5">Oxidoreductase</fullName>
    </recommendedName>
</protein>
<evidence type="ECO:0000313" key="3">
    <source>
        <dbReference type="EMBL" id="KRO41355.1"/>
    </source>
</evidence>
<comment type="similarity">
    <text evidence="1">Belongs to the short-chain dehydrogenases/reductases (SDR) family.</text>
</comment>
<evidence type="ECO:0000313" key="4">
    <source>
        <dbReference type="Proteomes" id="UP000050874"/>
    </source>
</evidence>
<reference evidence="4" key="1">
    <citation type="submission" date="2015-10" db="EMBL/GenBank/DDBJ databases">
        <title>Metagenome-Assembled Genomes uncover a global brackish microbiome.</title>
        <authorList>
            <person name="Hugerth L.W."/>
            <person name="Larsson J."/>
            <person name="Alneberg J."/>
            <person name="Lindh M.V."/>
            <person name="Legrand C."/>
            <person name="Pinhassi J."/>
            <person name="Andersson A."/>
        </authorList>
    </citation>
    <scope>NUCLEOTIDE SEQUENCE [LARGE SCALE GENOMIC DNA]</scope>
</reference>
<dbReference type="CDD" id="cd05233">
    <property type="entry name" value="SDR_c"/>
    <property type="match status" value="1"/>
</dbReference>
<sequence length="229" mass="24386">MQKKILVIGGSSLIGQEVVALIKAAGDHPIVTSRSHMEVEDGSFFQLDPNEDLSTLDELPDSIDALLYCPGSISLKSIQRMDLTEVQADMKINFEGAFNIIKKVLPNLKKDAGASVVFISSVAVNTGMTFHTSIAASKGALEGFSRSLAAELAPRVAVNCIAPSLTNTPLAANLLSDEKRIKASEERHPLNSIGDPKALARVIYGLLSAKDNWITGQTISVDGGLSTIR</sequence>
<dbReference type="InterPro" id="IPR036291">
    <property type="entry name" value="NAD(P)-bd_dom_sf"/>
</dbReference>
<proteinExistence type="inferred from homology"/>
<dbReference type="Pfam" id="PF13561">
    <property type="entry name" value="adh_short_C2"/>
    <property type="match status" value="1"/>
</dbReference>
<comment type="caution">
    <text evidence="3">The sequence shown here is derived from an EMBL/GenBank/DDBJ whole genome shotgun (WGS) entry which is preliminary data.</text>
</comment>
<dbReference type="EMBL" id="LIAV01000006">
    <property type="protein sequence ID" value="KRO41355.1"/>
    <property type="molecule type" value="Genomic_DNA"/>
</dbReference>
<gene>
    <name evidence="3" type="ORF">ABR63_05530</name>
</gene>
<keyword evidence="2" id="KW-0560">Oxidoreductase</keyword>
<dbReference type="InterPro" id="IPR051122">
    <property type="entry name" value="SDR_DHRS6-like"/>
</dbReference>
<accession>A0A0R2PWT5</accession>
<dbReference type="AlphaFoldDB" id="A0A0R2PWT5"/>
<dbReference type="PANTHER" id="PTHR43477">
    <property type="entry name" value="DIHYDROANTICAPSIN 7-DEHYDROGENASE"/>
    <property type="match status" value="1"/>
</dbReference>
<evidence type="ECO:0008006" key="5">
    <source>
        <dbReference type="Google" id="ProtNLM"/>
    </source>
</evidence>
<organism evidence="3 4">
    <name type="scientific">SAR86 cluster bacterium BACL1 MAG-120920-bin57</name>
    <dbReference type="NCBI Taxonomy" id="1655571"/>
    <lineage>
        <taxon>Bacteria</taxon>
        <taxon>Pseudomonadati</taxon>
        <taxon>Pseudomonadota</taxon>
        <taxon>Gammaproteobacteria</taxon>
        <taxon>SAR86 cluster</taxon>
    </lineage>
</organism>
<dbReference type="PRINTS" id="PR00081">
    <property type="entry name" value="GDHRDH"/>
</dbReference>
<dbReference type="GO" id="GO:0016491">
    <property type="term" value="F:oxidoreductase activity"/>
    <property type="evidence" value="ECO:0007669"/>
    <property type="project" value="UniProtKB-KW"/>
</dbReference>
<dbReference type="SUPFAM" id="SSF51735">
    <property type="entry name" value="NAD(P)-binding Rossmann-fold domains"/>
    <property type="match status" value="1"/>
</dbReference>
<dbReference type="Gene3D" id="3.40.50.720">
    <property type="entry name" value="NAD(P)-binding Rossmann-like Domain"/>
    <property type="match status" value="1"/>
</dbReference>
<dbReference type="InterPro" id="IPR002347">
    <property type="entry name" value="SDR_fam"/>
</dbReference>
<name>A0A0R2PWT5_9GAMM</name>
<evidence type="ECO:0000256" key="1">
    <source>
        <dbReference type="ARBA" id="ARBA00006484"/>
    </source>
</evidence>
<dbReference type="PANTHER" id="PTHR43477:SF1">
    <property type="entry name" value="DIHYDROANTICAPSIN 7-DEHYDROGENASE"/>
    <property type="match status" value="1"/>
</dbReference>
<dbReference type="Proteomes" id="UP000050874">
    <property type="component" value="Unassembled WGS sequence"/>
</dbReference>
<evidence type="ECO:0000256" key="2">
    <source>
        <dbReference type="ARBA" id="ARBA00023002"/>
    </source>
</evidence>